<dbReference type="InterPro" id="IPR024976">
    <property type="entry name" value="DUF3885"/>
</dbReference>
<accession>A0AAC9HR73</accession>
<reference evidence="3" key="1">
    <citation type="submission" date="2016-03" db="EMBL/GenBank/DDBJ databases">
        <title>Complete genome sequence of the type strain Actinoalloteichus hymeniacidonis DSM 45092.</title>
        <authorList>
            <person name="Schaffert L."/>
            <person name="Albersmeier A."/>
            <person name="Winkler A."/>
            <person name="Kalinowski J."/>
            <person name="Zotchev S."/>
            <person name="Ruckert C."/>
        </authorList>
    </citation>
    <scope>NUCLEOTIDE SEQUENCE [LARGE SCALE GENOMIC DNA]</scope>
    <source>
        <strain evidence="3">HPA177(T) (DSM 45092(T))</strain>
    </source>
</reference>
<dbReference type="AlphaFoldDB" id="A0AAC9HR73"/>
<name>A0AAC9HR73_9PSEU</name>
<dbReference type="EMBL" id="CP014859">
    <property type="protein sequence ID" value="AOS63948.1"/>
    <property type="molecule type" value="Genomic_DNA"/>
</dbReference>
<dbReference type="Proteomes" id="UP000095210">
    <property type="component" value="Chromosome"/>
</dbReference>
<gene>
    <name evidence="2" type="ORF">TL08_15695</name>
</gene>
<dbReference type="KEGG" id="ahm:TL08_15695"/>
<feature type="domain" description="DUF3885" evidence="1">
    <location>
        <begin position="28"/>
        <end position="189"/>
    </location>
</feature>
<keyword evidence="3" id="KW-1185">Reference proteome</keyword>
<organism evidence="2 3">
    <name type="scientific">Actinoalloteichus hymeniacidonis</name>
    <dbReference type="NCBI Taxonomy" id="340345"/>
    <lineage>
        <taxon>Bacteria</taxon>
        <taxon>Bacillati</taxon>
        <taxon>Actinomycetota</taxon>
        <taxon>Actinomycetes</taxon>
        <taxon>Pseudonocardiales</taxon>
        <taxon>Pseudonocardiaceae</taxon>
        <taxon>Actinoalloteichus</taxon>
    </lineage>
</organism>
<proteinExistence type="predicted"/>
<dbReference type="RefSeq" id="WP_069849941.1">
    <property type="nucleotide sequence ID" value="NZ_CP014859.1"/>
</dbReference>
<evidence type="ECO:0000313" key="2">
    <source>
        <dbReference type="EMBL" id="AOS63948.1"/>
    </source>
</evidence>
<sequence>MTSATVDTAALTELWDRRWPGQSKLPYELRDARDRWVRFHALPESKRYPERESEYATVLRRHNTVLTELADGGDLLLMTSGYSDGPEQAGAAAMVPAHRDAAYWTTICIDDQPPFESYLHLFVSRIPWSPGALDPLLRQVADWAIANVVVADVDLRWLYHPYDGGMDVILGSSCARDELRERHRDWLSQRSDGM</sequence>
<dbReference type="Pfam" id="PF13021">
    <property type="entry name" value="DUF3885"/>
    <property type="match status" value="1"/>
</dbReference>
<evidence type="ECO:0000313" key="3">
    <source>
        <dbReference type="Proteomes" id="UP000095210"/>
    </source>
</evidence>
<evidence type="ECO:0000259" key="1">
    <source>
        <dbReference type="Pfam" id="PF13021"/>
    </source>
</evidence>
<protein>
    <recommendedName>
        <fullName evidence="1">DUF3885 domain-containing protein</fullName>
    </recommendedName>
</protein>